<feature type="domain" description="SET" evidence="3">
    <location>
        <begin position="110"/>
        <end position="234"/>
    </location>
</feature>
<dbReference type="CDD" id="cd10529">
    <property type="entry name" value="SET_SETD5-like"/>
    <property type="match status" value="1"/>
</dbReference>
<dbReference type="GO" id="GO:0034967">
    <property type="term" value="C:Set3 complex"/>
    <property type="evidence" value="ECO:0007669"/>
    <property type="project" value="TreeGrafter"/>
</dbReference>
<dbReference type="AlphaFoldDB" id="A0A6A5HUI8"/>
<evidence type="ECO:0000259" key="3">
    <source>
        <dbReference type="SMART" id="SM00317"/>
    </source>
</evidence>
<dbReference type="PANTHER" id="PTHR46462">
    <property type="entry name" value="UPSET, ISOFORM A"/>
    <property type="match status" value="1"/>
</dbReference>
<dbReference type="SUPFAM" id="SSF82199">
    <property type="entry name" value="SET domain"/>
    <property type="match status" value="1"/>
</dbReference>
<dbReference type="Pfam" id="PF00856">
    <property type="entry name" value="SET"/>
    <property type="match status" value="1"/>
</dbReference>
<dbReference type="GO" id="GO:0006355">
    <property type="term" value="P:regulation of DNA-templated transcription"/>
    <property type="evidence" value="ECO:0007669"/>
    <property type="project" value="TreeGrafter"/>
</dbReference>
<dbReference type="GO" id="GO:0006325">
    <property type="term" value="P:chromatin organization"/>
    <property type="evidence" value="ECO:0007669"/>
    <property type="project" value="UniProtKB-KW"/>
</dbReference>
<dbReference type="RefSeq" id="XP_053592458.1">
    <property type="nucleotide sequence ID" value="XM_053723813.1"/>
</dbReference>
<feature type="region of interest" description="Disordered" evidence="2">
    <location>
        <begin position="285"/>
        <end position="314"/>
    </location>
</feature>
<sequence length="358" mass="40046">MALHYWDLLDVLIPGWTFKDIKQATEAMQFLGEKDEDTFAQWIQKKAYVLTETKAGDTIQRQRCRTLTAATRMGYAAKMGVCLNSNALLAKLEQTNDDADAVLHDLRLHRNACRMFVDTGEEALIASKFVPAGGVILEMNGLVALQTELVRPAGGGKFMFRYDGLSSKRRDAICIDTEKLGIDSKFTRRSCNPNSVLKRILGSESTLGIMMVATKTIKRNDEVTLPFDSDWKDSMVPLKCVKHTSDNSVCPLERSCLESVENIEREESNGSEICEKMTCRDNNISEQPTKKLSQHRPKSKNVPTPSASGAASTDTFVSKAQTLRRLRNHRQLKSLKTPTTTTTARRNIKKCEFSPGIF</sequence>
<evidence type="ECO:0000313" key="5">
    <source>
        <dbReference type="Proteomes" id="UP000483820"/>
    </source>
</evidence>
<accession>A0A6A5HUI8</accession>
<dbReference type="InterPro" id="IPR046341">
    <property type="entry name" value="SET_dom_sf"/>
</dbReference>
<dbReference type="Gene3D" id="2.170.270.10">
    <property type="entry name" value="SET domain"/>
    <property type="match status" value="1"/>
</dbReference>
<comment type="caution">
    <text evidence="4">The sequence shown here is derived from an EMBL/GenBank/DDBJ whole genome shotgun (WGS) entry which is preliminary data.</text>
</comment>
<reference evidence="4 5" key="1">
    <citation type="submission" date="2019-12" db="EMBL/GenBank/DDBJ databases">
        <title>Chromosome-level assembly of the Caenorhabditis remanei genome.</title>
        <authorList>
            <person name="Teterina A.A."/>
            <person name="Willis J.H."/>
            <person name="Phillips P.C."/>
        </authorList>
    </citation>
    <scope>NUCLEOTIDE SEQUENCE [LARGE SCALE GENOMIC DNA]</scope>
    <source>
        <strain evidence="4 5">PX506</strain>
        <tissue evidence="4">Whole organism</tissue>
    </source>
</reference>
<evidence type="ECO:0000256" key="1">
    <source>
        <dbReference type="ARBA" id="ARBA00022853"/>
    </source>
</evidence>
<gene>
    <name evidence="4" type="ORF">GCK72_003101</name>
</gene>
<dbReference type="SMART" id="SM00317">
    <property type="entry name" value="SET"/>
    <property type="match status" value="1"/>
</dbReference>
<dbReference type="KEGG" id="crq:GCK72_003101"/>
<dbReference type="GeneID" id="78773515"/>
<keyword evidence="1" id="KW-0156">Chromatin regulator</keyword>
<evidence type="ECO:0000256" key="2">
    <source>
        <dbReference type="SAM" id="MobiDB-lite"/>
    </source>
</evidence>
<name>A0A6A5HUI8_CAERE</name>
<protein>
    <recommendedName>
        <fullName evidence="3">SET domain-containing protein</fullName>
    </recommendedName>
</protein>
<feature type="compositionally biased region" description="Polar residues" evidence="2">
    <location>
        <begin position="301"/>
        <end position="314"/>
    </location>
</feature>
<dbReference type="InterPro" id="IPR001214">
    <property type="entry name" value="SET_dom"/>
</dbReference>
<evidence type="ECO:0000313" key="4">
    <source>
        <dbReference type="EMBL" id="KAF1771275.1"/>
    </source>
</evidence>
<dbReference type="CTD" id="78773515"/>
<organism evidence="4 5">
    <name type="scientific">Caenorhabditis remanei</name>
    <name type="common">Caenorhabditis vulgaris</name>
    <dbReference type="NCBI Taxonomy" id="31234"/>
    <lineage>
        <taxon>Eukaryota</taxon>
        <taxon>Metazoa</taxon>
        <taxon>Ecdysozoa</taxon>
        <taxon>Nematoda</taxon>
        <taxon>Chromadorea</taxon>
        <taxon>Rhabditida</taxon>
        <taxon>Rhabditina</taxon>
        <taxon>Rhabditomorpha</taxon>
        <taxon>Rhabditoidea</taxon>
        <taxon>Rhabditidae</taxon>
        <taxon>Peloderinae</taxon>
        <taxon>Caenorhabditis</taxon>
    </lineage>
</organism>
<dbReference type="EMBL" id="WUAV01000001">
    <property type="protein sequence ID" value="KAF1771275.1"/>
    <property type="molecule type" value="Genomic_DNA"/>
</dbReference>
<dbReference type="GO" id="GO:0070210">
    <property type="term" value="C:Rpd3L-Expanded complex"/>
    <property type="evidence" value="ECO:0007669"/>
    <property type="project" value="TreeGrafter"/>
</dbReference>
<proteinExistence type="predicted"/>
<dbReference type="PANTHER" id="PTHR46462:SF3">
    <property type="entry name" value="UPSET, ISOFORM A"/>
    <property type="match status" value="1"/>
</dbReference>
<dbReference type="Proteomes" id="UP000483820">
    <property type="component" value="Chromosome I"/>
</dbReference>